<dbReference type="STRING" id="121845.A0A1S3D083"/>
<dbReference type="PROSITE" id="PS50850">
    <property type="entry name" value="MFS"/>
    <property type="match status" value="1"/>
</dbReference>
<evidence type="ECO:0000256" key="3">
    <source>
        <dbReference type="ARBA" id="ARBA00022989"/>
    </source>
</evidence>
<dbReference type="Pfam" id="PF00083">
    <property type="entry name" value="Sugar_tr"/>
    <property type="match status" value="1"/>
</dbReference>
<dbReference type="OMA" id="WLACSSM"/>
<evidence type="ECO:0000256" key="1">
    <source>
        <dbReference type="ARBA" id="ARBA00004141"/>
    </source>
</evidence>
<protein>
    <submittedName>
        <fullName evidence="9">Carcinine transporter-like</fullName>
    </submittedName>
</protein>
<dbReference type="Gene3D" id="1.20.1250.20">
    <property type="entry name" value="MFS general substrate transporter like domains"/>
    <property type="match status" value="1"/>
</dbReference>
<comment type="subcellular location">
    <subcellularLocation>
        <location evidence="1">Membrane</location>
        <topology evidence="1">Multi-pass membrane protein</topology>
    </subcellularLocation>
</comment>
<dbReference type="InterPro" id="IPR020846">
    <property type="entry name" value="MFS_dom"/>
</dbReference>
<feature type="transmembrane region" description="Helical" evidence="6">
    <location>
        <begin position="375"/>
        <end position="394"/>
    </location>
</feature>
<feature type="transmembrane region" description="Helical" evidence="6">
    <location>
        <begin position="462"/>
        <end position="481"/>
    </location>
</feature>
<sequence>MILFAFAEAFVYFSQIFITVIPEHYWCRVPELSHLDFEQRKLISIPQIGAAFDSCRMYAVNYTHLLGSGITKADPSWPIVECQHGWDYDHSDIPYTTIATELNWVCTQDTLSTWAQAFFFCGAIVGGLVFGWVADRFGRVPALVLTNLVGFIFGVVTAFTKSFWQFALCRFFVGLSFDNCFTMMYILVLEYVGPNWRTFVANMSIAVFFTLAETLLPWIAYYVANWKWLCIVTSLPLLLGVFIAWIVPESARWLVSQGRVDEAVIIMKKFEKINKKQVDPKLYQQLKESCHRLAEQEKDQKRYSVLDLFKTARLRNVTCLLIIIWMALSLLFDGHVRQVENLGTNFFITFSLASATEFPADTLLTFTLDTWGRRWYACITMVLSGVFSLMSCSLETGTLSVGFALVGRFLVNISYNIGLQYAAEVLPTVLRGQGVALIHTMGFVASILSPFIVYLAVINPMLPLGVLGIVGIVAGVLCLFLPETMGKDLPQTMQDFENFGRDQKFLDFPCARRESHEEADTIAESYIKRNHTGDRGLHNSPRSSTHGSLNRESLKSRSLTRRNMDFVNRGFGEN</sequence>
<feature type="transmembrane region" description="Helical" evidence="6">
    <location>
        <begin position="140"/>
        <end position="159"/>
    </location>
</feature>
<evidence type="ECO:0000313" key="8">
    <source>
        <dbReference type="Proteomes" id="UP000079169"/>
    </source>
</evidence>
<keyword evidence="3 6" id="KW-1133">Transmembrane helix</keyword>
<accession>A0A1S3D083</accession>
<feature type="transmembrane region" description="Helical" evidence="6">
    <location>
        <begin position="171"/>
        <end position="192"/>
    </location>
</feature>
<dbReference type="AlphaFoldDB" id="A0A1S3D083"/>
<feature type="transmembrane region" description="Helical" evidence="6">
    <location>
        <begin position="226"/>
        <end position="247"/>
    </location>
</feature>
<evidence type="ECO:0000256" key="6">
    <source>
        <dbReference type="SAM" id="Phobius"/>
    </source>
</evidence>
<organism evidence="8 9">
    <name type="scientific">Diaphorina citri</name>
    <name type="common">Asian citrus psyllid</name>
    <dbReference type="NCBI Taxonomy" id="121845"/>
    <lineage>
        <taxon>Eukaryota</taxon>
        <taxon>Metazoa</taxon>
        <taxon>Ecdysozoa</taxon>
        <taxon>Arthropoda</taxon>
        <taxon>Hexapoda</taxon>
        <taxon>Insecta</taxon>
        <taxon>Pterygota</taxon>
        <taxon>Neoptera</taxon>
        <taxon>Paraneoptera</taxon>
        <taxon>Hemiptera</taxon>
        <taxon>Sternorrhyncha</taxon>
        <taxon>Psylloidea</taxon>
        <taxon>Psyllidae</taxon>
        <taxon>Diaphorininae</taxon>
        <taxon>Diaphorina</taxon>
    </lineage>
</organism>
<evidence type="ECO:0000259" key="7">
    <source>
        <dbReference type="PROSITE" id="PS50850"/>
    </source>
</evidence>
<feature type="domain" description="Major facilitator superfamily (MFS) profile" evidence="7">
    <location>
        <begin position="42"/>
        <end position="486"/>
    </location>
</feature>
<dbReference type="Proteomes" id="UP000079169">
    <property type="component" value="Unplaced"/>
</dbReference>
<feature type="transmembrane region" description="Helical" evidence="6">
    <location>
        <begin position="435"/>
        <end position="456"/>
    </location>
</feature>
<dbReference type="PANTHER" id="PTHR24064">
    <property type="entry name" value="SOLUTE CARRIER FAMILY 22 MEMBER"/>
    <property type="match status" value="1"/>
</dbReference>
<keyword evidence="2 6" id="KW-0812">Transmembrane</keyword>
<dbReference type="InterPro" id="IPR005828">
    <property type="entry name" value="MFS_sugar_transport-like"/>
</dbReference>
<dbReference type="SUPFAM" id="SSF103473">
    <property type="entry name" value="MFS general substrate transporter"/>
    <property type="match status" value="1"/>
</dbReference>
<feature type="region of interest" description="Disordered" evidence="5">
    <location>
        <begin position="530"/>
        <end position="556"/>
    </location>
</feature>
<keyword evidence="4 6" id="KW-0472">Membrane</keyword>
<keyword evidence="8" id="KW-1185">Reference proteome</keyword>
<gene>
    <name evidence="9" type="primary">LOC103508729</name>
</gene>
<feature type="transmembrane region" description="Helical" evidence="6">
    <location>
        <begin position="114"/>
        <end position="133"/>
    </location>
</feature>
<feature type="transmembrane region" description="Helical" evidence="6">
    <location>
        <begin position="199"/>
        <end position="220"/>
    </location>
</feature>
<dbReference type="GO" id="GO:0016020">
    <property type="term" value="C:membrane"/>
    <property type="evidence" value="ECO:0007669"/>
    <property type="project" value="UniProtKB-SubCell"/>
</dbReference>
<dbReference type="PaxDb" id="121845-A0A1S3D083"/>
<dbReference type="GeneID" id="103508729"/>
<dbReference type="RefSeq" id="XP_008471523.1">
    <property type="nucleotide sequence ID" value="XM_008473301.3"/>
</dbReference>
<dbReference type="GO" id="GO:0022857">
    <property type="term" value="F:transmembrane transporter activity"/>
    <property type="evidence" value="ECO:0007669"/>
    <property type="project" value="InterPro"/>
</dbReference>
<name>A0A1S3D083_DIACI</name>
<evidence type="ECO:0000256" key="4">
    <source>
        <dbReference type="ARBA" id="ARBA00023136"/>
    </source>
</evidence>
<dbReference type="KEGG" id="dci:103508729"/>
<feature type="compositionally biased region" description="Polar residues" evidence="5">
    <location>
        <begin position="540"/>
        <end position="551"/>
    </location>
</feature>
<reference evidence="9" key="1">
    <citation type="submission" date="2025-08" db="UniProtKB">
        <authorList>
            <consortium name="RefSeq"/>
        </authorList>
    </citation>
    <scope>IDENTIFICATION</scope>
</reference>
<evidence type="ECO:0000256" key="5">
    <source>
        <dbReference type="SAM" id="MobiDB-lite"/>
    </source>
</evidence>
<feature type="transmembrane region" description="Helical" evidence="6">
    <location>
        <begin position="314"/>
        <end position="332"/>
    </location>
</feature>
<evidence type="ECO:0000256" key="2">
    <source>
        <dbReference type="ARBA" id="ARBA00022692"/>
    </source>
</evidence>
<proteinExistence type="predicted"/>
<dbReference type="InterPro" id="IPR036259">
    <property type="entry name" value="MFS_trans_sf"/>
</dbReference>
<feature type="transmembrane region" description="Helical" evidence="6">
    <location>
        <begin position="344"/>
        <end position="368"/>
    </location>
</feature>
<dbReference type="CDD" id="cd17317">
    <property type="entry name" value="MFS_SLC22"/>
    <property type="match status" value="1"/>
</dbReference>
<evidence type="ECO:0000313" key="9">
    <source>
        <dbReference type="RefSeq" id="XP_008471523.1"/>
    </source>
</evidence>